<dbReference type="SUPFAM" id="SSF52172">
    <property type="entry name" value="CheY-like"/>
    <property type="match status" value="1"/>
</dbReference>
<dbReference type="RefSeq" id="WP_130439834.1">
    <property type="nucleotide sequence ID" value="NZ_SHKR01000011.1"/>
</dbReference>
<organism evidence="6 7">
    <name type="scientific">Kribbella rubisoli</name>
    <dbReference type="NCBI Taxonomy" id="3075929"/>
    <lineage>
        <taxon>Bacteria</taxon>
        <taxon>Bacillati</taxon>
        <taxon>Actinomycetota</taxon>
        <taxon>Actinomycetes</taxon>
        <taxon>Propionibacteriales</taxon>
        <taxon>Kribbellaceae</taxon>
        <taxon>Kribbella</taxon>
    </lineage>
</organism>
<comment type="caution">
    <text evidence="6">The sequence shown here is derived from an EMBL/GenBank/DDBJ whole genome shotgun (WGS) entry which is preliminary data.</text>
</comment>
<dbReference type="Pfam" id="PF00196">
    <property type="entry name" value="GerE"/>
    <property type="match status" value="1"/>
</dbReference>
<evidence type="ECO:0000259" key="4">
    <source>
        <dbReference type="PROSITE" id="PS50043"/>
    </source>
</evidence>
<feature type="domain" description="Response regulatory" evidence="5">
    <location>
        <begin position="6"/>
        <end position="122"/>
    </location>
</feature>
<dbReference type="PROSITE" id="PS50110">
    <property type="entry name" value="RESPONSE_REGULATORY"/>
    <property type="match status" value="1"/>
</dbReference>
<evidence type="ECO:0000256" key="2">
    <source>
        <dbReference type="ARBA" id="ARBA00023125"/>
    </source>
</evidence>
<dbReference type="EMBL" id="SHKR01000011">
    <property type="protein sequence ID" value="RZU18609.1"/>
    <property type="molecule type" value="Genomic_DNA"/>
</dbReference>
<dbReference type="OrthoDB" id="9808843at2"/>
<feature type="domain" description="HTH luxR-type" evidence="4">
    <location>
        <begin position="142"/>
        <end position="207"/>
    </location>
</feature>
<feature type="modified residue" description="4-aspartylphosphate" evidence="3">
    <location>
        <position position="57"/>
    </location>
</feature>
<dbReference type="Gene3D" id="3.40.50.2300">
    <property type="match status" value="1"/>
</dbReference>
<evidence type="ECO:0000313" key="6">
    <source>
        <dbReference type="EMBL" id="RZU18609.1"/>
    </source>
</evidence>
<dbReference type="CDD" id="cd17535">
    <property type="entry name" value="REC_NarL-like"/>
    <property type="match status" value="1"/>
</dbReference>
<dbReference type="CDD" id="cd06170">
    <property type="entry name" value="LuxR_C_like"/>
    <property type="match status" value="1"/>
</dbReference>
<protein>
    <submittedName>
        <fullName evidence="6">LuxR family two component transcriptional regulator</fullName>
    </submittedName>
</protein>
<reference evidence="6 7" key="1">
    <citation type="journal article" date="2015" name="Stand. Genomic Sci.">
        <title>Genomic Encyclopedia of Bacterial and Archaeal Type Strains, Phase III: the genomes of soil and plant-associated and newly described type strains.</title>
        <authorList>
            <person name="Whitman W.B."/>
            <person name="Woyke T."/>
            <person name="Klenk H.P."/>
            <person name="Zhou Y."/>
            <person name="Lilburn T.G."/>
            <person name="Beck B.J."/>
            <person name="De Vos P."/>
            <person name="Vandamme P."/>
            <person name="Eisen J.A."/>
            <person name="Garrity G."/>
            <person name="Hugenholtz P."/>
            <person name="Kyrpides N.C."/>
        </authorList>
    </citation>
    <scope>NUCLEOTIDE SEQUENCE [LARGE SCALE GENOMIC DNA]</scope>
    <source>
        <strain evidence="6 7">VKM Ac-2540</strain>
    </source>
</reference>
<dbReference type="InterPro" id="IPR001789">
    <property type="entry name" value="Sig_transdc_resp-reg_receiver"/>
</dbReference>
<keyword evidence="7" id="KW-1185">Reference proteome</keyword>
<evidence type="ECO:0000259" key="5">
    <source>
        <dbReference type="PROSITE" id="PS50110"/>
    </source>
</evidence>
<dbReference type="PROSITE" id="PS50043">
    <property type="entry name" value="HTH_LUXR_2"/>
    <property type="match status" value="1"/>
</dbReference>
<keyword evidence="1 3" id="KW-0597">Phosphoprotein</keyword>
<gene>
    <name evidence="6" type="ORF">EV645_0805</name>
</gene>
<evidence type="ECO:0000313" key="7">
    <source>
        <dbReference type="Proteomes" id="UP000292027"/>
    </source>
</evidence>
<dbReference type="GO" id="GO:0006355">
    <property type="term" value="P:regulation of DNA-templated transcription"/>
    <property type="evidence" value="ECO:0007669"/>
    <property type="project" value="InterPro"/>
</dbReference>
<dbReference type="AlphaFoldDB" id="A0A4Q7X820"/>
<accession>A0A4Q7X820</accession>
<dbReference type="SUPFAM" id="SSF46894">
    <property type="entry name" value="C-terminal effector domain of the bipartite response regulators"/>
    <property type="match status" value="1"/>
</dbReference>
<dbReference type="Proteomes" id="UP000292027">
    <property type="component" value="Unassembled WGS sequence"/>
</dbReference>
<dbReference type="GO" id="GO:0000160">
    <property type="term" value="P:phosphorelay signal transduction system"/>
    <property type="evidence" value="ECO:0007669"/>
    <property type="project" value="InterPro"/>
</dbReference>
<keyword evidence="2" id="KW-0238">DNA-binding</keyword>
<proteinExistence type="predicted"/>
<evidence type="ECO:0000256" key="1">
    <source>
        <dbReference type="ARBA" id="ARBA00022553"/>
    </source>
</evidence>
<dbReference type="InterPro" id="IPR058245">
    <property type="entry name" value="NreC/VraR/RcsB-like_REC"/>
</dbReference>
<dbReference type="Pfam" id="PF00072">
    <property type="entry name" value="Response_reg"/>
    <property type="match status" value="1"/>
</dbReference>
<dbReference type="InterPro" id="IPR011006">
    <property type="entry name" value="CheY-like_superfamily"/>
</dbReference>
<sequence>MHDFVRVVVIDDHTLVRYGLTGLVDHEPDLEIVGDTGQRADAVGIVLSTRANVVVLDVTPPDQDGLRIARELRNRYAELGIVLLAPEGQDSVLFEALESGVSAFVARTAPTEEILAAIRHAAVAPTSFTATGLGPAMARRDQSSAQALLSPRESQVLELLGQGLSVRAIAVALSVSVSTAKTYVERLYEKLEVSNRAQAIMTALQRGLIEPKS</sequence>
<dbReference type="SMART" id="SM00448">
    <property type="entry name" value="REC"/>
    <property type="match status" value="1"/>
</dbReference>
<dbReference type="PRINTS" id="PR00038">
    <property type="entry name" value="HTHLUXR"/>
</dbReference>
<dbReference type="InterPro" id="IPR039420">
    <property type="entry name" value="WalR-like"/>
</dbReference>
<dbReference type="PANTHER" id="PTHR43214">
    <property type="entry name" value="TWO-COMPONENT RESPONSE REGULATOR"/>
    <property type="match status" value="1"/>
</dbReference>
<name>A0A4Q7X820_9ACTN</name>
<dbReference type="InterPro" id="IPR000792">
    <property type="entry name" value="Tscrpt_reg_LuxR_C"/>
</dbReference>
<dbReference type="GO" id="GO:0003677">
    <property type="term" value="F:DNA binding"/>
    <property type="evidence" value="ECO:0007669"/>
    <property type="project" value="UniProtKB-KW"/>
</dbReference>
<evidence type="ECO:0000256" key="3">
    <source>
        <dbReference type="PROSITE-ProRule" id="PRU00169"/>
    </source>
</evidence>
<dbReference type="SMART" id="SM00421">
    <property type="entry name" value="HTH_LUXR"/>
    <property type="match status" value="1"/>
</dbReference>
<dbReference type="InterPro" id="IPR016032">
    <property type="entry name" value="Sig_transdc_resp-reg_C-effctor"/>
</dbReference>